<reference evidence="2" key="1">
    <citation type="submission" date="2020-05" db="EMBL/GenBank/DDBJ databases">
        <authorList>
            <person name="Chiriac C."/>
            <person name="Salcher M."/>
            <person name="Ghai R."/>
            <person name="Kavagutti S V."/>
        </authorList>
    </citation>
    <scope>NUCLEOTIDE SEQUENCE</scope>
</reference>
<dbReference type="EMBL" id="CAFBLR010000100">
    <property type="protein sequence ID" value="CAB4877826.1"/>
    <property type="molecule type" value="Genomic_DNA"/>
</dbReference>
<feature type="region of interest" description="Disordered" evidence="1">
    <location>
        <begin position="1"/>
        <end position="50"/>
    </location>
</feature>
<dbReference type="AlphaFoldDB" id="A0A6J6QXG2"/>
<accession>A0A6J6QXG2</accession>
<gene>
    <name evidence="2" type="ORF">UFOPK2602_01435</name>
    <name evidence="3" type="ORF">UFOPK3417_01101</name>
</gene>
<evidence type="ECO:0000313" key="3">
    <source>
        <dbReference type="EMBL" id="CAB4877826.1"/>
    </source>
</evidence>
<sequence>MRPSLYGRPDTLAKPTAAGIEESGTGMTTSASAGCSSASSSPSRWRTAWTPWPSHVESGREKYTNSNAHRACLGAGCMA</sequence>
<evidence type="ECO:0000313" key="2">
    <source>
        <dbReference type="EMBL" id="CAB4716157.1"/>
    </source>
</evidence>
<name>A0A6J6QXG2_9ZZZZ</name>
<feature type="compositionally biased region" description="Low complexity" evidence="1">
    <location>
        <begin position="23"/>
        <end position="43"/>
    </location>
</feature>
<dbReference type="EMBL" id="CAEZXX010000100">
    <property type="protein sequence ID" value="CAB4716157.1"/>
    <property type="molecule type" value="Genomic_DNA"/>
</dbReference>
<dbReference type="PROSITE" id="PS51257">
    <property type="entry name" value="PROKAR_LIPOPROTEIN"/>
    <property type="match status" value="1"/>
</dbReference>
<protein>
    <submittedName>
        <fullName evidence="2">Unannotated protein</fullName>
    </submittedName>
</protein>
<proteinExistence type="predicted"/>
<evidence type="ECO:0000256" key="1">
    <source>
        <dbReference type="SAM" id="MobiDB-lite"/>
    </source>
</evidence>
<organism evidence="2">
    <name type="scientific">freshwater metagenome</name>
    <dbReference type="NCBI Taxonomy" id="449393"/>
    <lineage>
        <taxon>unclassified sequences</taxon>
        <taxon>metagenomes</taxon>
        <taxon>ecological metagenomes</taxon>
    </lineage>
</organism>